<dbReference type="Gene3D" id="4.10.240.10">
    <property type="entry name" value="Zn(2)-C6 fungal-type DNA-binding domain"/>
    <property type="match status" value="1"/>
</dbReference>
<organism evidence="4 5">
    <name type="scientific">Letharia columbiana</name>
    <dbReference type="NCBI Taxonomy" id="112416"/>
    <lineage>
        <taxon>Eukaryota</taxon>
        <taxon>Fungi</taxon>
        <taxon>Dikarya</taxon>
        <taxon>Ascomycota</taxon>
        <taxon>Pezizomycotina</taxon>
        <taxon>Lecanoromycetes</taxon>
        <taxon>OSLEUM clade</taxon>
        <taxon>Lecanoromycetidae</taxon>
        <taxon>Lecanorales</taxon>
        <taxon>Lecanorineae</taxon>
        <taxon>Parmeliaceae</taxon>
        <taxon>Letharia</taxon>
    </lineage>
</organism>
<dbReference type="PANTHER" id="PTHR38111">
    <property type="entry name" value="ZN(2)-C6 FUNGAL-TYPE DOMAIN-CONTAINING PROTEIN-RELATED"/>
    <property type="match status" value="1"/>
</dbReference>
<dbReference type="Pfam" id="PF11951">
    <property type="entry name" value="Fungal_trans_2"/>
    <property type="match status" value="1"/>
</dbReference>
<protein>
    <recommendedName>
        <fullName evidence="3">Zn(2)-C6 fungal-type domain-containing protein</fullName>
    </recommendedName>
</protein>
<dbReference type="InterPro" id="IPR021858">
    <property type="entry name" value="Fun_TF"/>
</dbReference>
<dbReference type="PROSITE" id="PS50048">
    <property type="entry name" value="ZN2_CY6_FUNGAL_2"/>
    <property type="match status" value="1"/>
</dbReference>
<dbReference type="EMBL" id="JACCJC010000035">
    <property type="protein sequence ID" value="KAF6233575.1"/>
    <property type="molecule type" value="Genomic_DNA"/>
</dbReference>
<comment type="caution">
    <text evidence="4">The sequence shown here is derived from an EMBL/GenBank/DDBJ whole genome shotgun (WGS) entry which is preliminary data.</text>
</comment>
<feature type="domain" description="Zn(2)-C6 fungal-type" evidence="3">
    <location>
        <begin position="10"/>
        <end position="38"/>
    </location>
</feature>
<dbReference type="AlphaFoldDB" id="A0A8H6FRU5"/>
<dbReference type="GO" id="GO:0000981">
    <property type="term" value="F:DNA-binding transcription factor activity, RNA polymerase II-specific"/>
    <property type="evidence" value="ECO:0007669"/>
    <property type="project" value="InterPro"/>
</dbReference>
<evidence type="ECO:0000256" key="2">
    <source>
        <dbReference type="SAM" id="MobiDB-lite"/>
    </source>
</evidence>
<dbReference type="InterPro" id="IPR053178">
    <property type="entry name" value="Osmoadaptation_assoc"/>
</dbReference>
<dbReference type="RefSeq" id="XP_037162992.1">
    <property type="nucleotide sequence ID" value="XM_037310032.1"/>
</dbReference>
<dbReference type="Pfam" id="PF00172">
    <property type="entry name" value="Zn_clus"/>
    <property type="match status" value="1"/>
</dbReference>
<accession>A0A8H6FRU5</accession>
<dbReference type="InterPro" id="IPR036864">
    <property type="entry name" value="Zn2-C6_fun-type_DNA-bd_sf"/>
</dbReference>
<keyword evidence="1" id="KW-0539">Nucleus</keyword>
<evidence type="ECO:0000256" key="1">
    <source>
        <dbReference type="ARBA" id="ARBA00023242"/>
    </source>
</evidence>
<feature type="region of interest" description="Disordered" evidence="2">
    <location>
        <begin position="539"/>
        <end position="564"/>
    </location>
</feature>
<keyword evidence="5" id="KW-1185">Reference proteome</keyword>
<dbReference type="SMART" id="SM00066">
    <property type="entry name" value="GAL4"/>
    <property type="match status" value="1"/>
</dbReference>
<proteinExistence type="predicted"/>
<feature type="region of interest" description="Disordered" evidence="2">
    <location>
        <begin position="577"/>
        <end position="598"/>
    </location>
</feature>
<dbReference type="GeneID" id="59289788"/>
<evidence type="ECO:0000259" key="3">
    <source>
        <dbReference type="PROSITE" id="PS50048"/>
    </source>
</evidence>
<dbReference type="Proteomes" id="UP000578531">
    <property type="component" value="Unassembled WGS sequence"/>
</dbReference>
<dbReference type="SUPFAM" id="SSF57701">
    <property type="entry name" value="Zn2/Cys6 DNA-binding domain"/>
    <property type="match status" value="1"/>
</dbReference>
<dbReference type="GO" id="GO:0008270">
    <property type="term" value="F:zinc ion binding"/>
    <property type="evidence" value="ECO:0007669"/>
    <property type="project" value="InterPro"/>
</dbReference>
<dbReference type="OrthoDB" id="4491390at2759"/>
<evidence type="ECO:0000313" key="4">
    <source>
        <dbReference type="EMBL" id="KAF6233575.1"/>
    </source>
</evidence>
<dbReference type="InterPro" id="IPR001138">
    <property type="entry name" value="Zn2Cys6_DnaBD"/>
</dbReference>
<reference evidence="4 5" key="1">
    <citation type="journal article" date="2020" name="Genomics">
        <title>Complete, high-quality genomes from long-read metagenomic sequencing of two wolf lichen thalli reveals enigmatic genome architecture.</title>
        <authorList>
            <person name="McKenzie S.K."/>
            <person name="Walston R.F."/>
            <person name="Allen J.L."/>
        </authorList>
    </citation>
    <scope>NUCLEOTIDE SEQUENCE [LARGE SCALE GENOMIC DNA]</scope>
    <source>
        <strain evidence="4">WasteWater2</strain>
    </source>
</reference>
<dbReference type="CDD" id="cd00067">
    <property type="entry name" value="GAL4"/>
    <property type="match status" value="1"/>
</dbReference>
<gene>
    <name evidence="4" type="ORF">HO173_008132</name>
</gene>
<evidence type="ECO:0000313" key="5">
    <source>
        <dbReference type="Proteomes" id="UP000578531"/>
    </source>
</evidence>
<name>A0A8H6FRU5_9LECA</name>
<dbReference type="PROSITE" id="PS00463">
    <property type="entry name" value="ZN2_CY6_FUNGAL_1"/>
    <property type="match status" value="1"/>
</dbReference>
<sequence>MVGIPGTSKGCTTCRRRKVRCDLKTPCCARCTNTGRKCEGYVRDWRQRIAETSVKQTADTRIVFQPNGANAFDNQIISLFWERYIPSTDESVSDGSPCGWLQQVISSPSPPDTDALQLSLKALTITRLGRMNQDDRLALQGQSCYVRALHQLQKALRSDHAVGQDETFAAGYVLALHELFESESLVTSMEAWRKHMTGLEALVSLRGPQKHRSPLGRALLEEFRASLMITCLQDRRASVLATPKWLAQDWDETSNSLHPSIYDKGLVLASLLEEIDKADLSSANDSTQFYFLQRCLGMDTDLDIWYEEFLIRTPSSSHWPTPTIIRSDSPSSNLGPKGQTRLSFTNLSIASTTVTFWALKITISNTIATTCSTILSSNSRRQSVVSLDTVDSISTGLDQVPDNSDPASTPDEVTAKAQRLSHQYNFVQRKDFATLIVRSMPYCLNFNMGLLGPQRAFFALRTALGMLRSNPSPEQKWVKSNHKKLAERYVRSMRELRCSGINLLSNIRCSLPNAHQYNLIHEFFLATYDELSTSRPLRIKRPSLPPPAFPGRPGATTATTSCPPSRGVRPRLIIFHPHPRSTLTSPPDPPESILHQRI</sequence>